<dbReference type="AlphaFoldDB" id="A0A8T2FP45"/>
<evidence type="ECO:0000313" key="3">
    <source>
        <dbReference type="Proteomes" id="UP000694240"/>
    </source>
</evidence>
<accession>A0A8T2FP45</accession>
<feature type="region of interest" description="Disordered" evidence="1">
    <location>
        <begin position="1"/>
        <end position="35"/>
    </location>
</feature>
<name>A0A8T2FP45_9BRAS</name>
<evidence type="ECO:0000256" key="1">
    <source>
        <dbReference type="SAM" id="MobiDB-lite"/>
    </source>
</evidence>
<keyword evidence="3" id="KW-1185">Reference proteome</keyword>
<protein>
    <submittedName>
        <fullName evidence="2">Uncharacterized protein</fullName>
    </submittedName>
</protein>
<dbReference type="EMBL" id="JAEFBK010000002">
    <property type="protein sequence ID" value="KAG7637146.1"/>
    <property type="molecule type" value="Genomic_DNA"/>
</dbReference>
<sequence>MWDVGLYPKQTTPNKREDKEAMNAKMSKTALPKIH</sequence>
<proteinExistence type="predicted"/>
<dbReference type="Proteomes" id="UP000694240">
    <property type="component" value="Chromosome 2"/>
</dbReference>
<gene>
    <name evidence="2" type="ORF">ISN45_At02g017100</name>
</gene>
<organism evidence="2 3">
    <name type="scientific">Arabidopsis thaliana x Arabidopsis arenosa</name>
    <dbReference type="NCBI Taxonomy" id="1240361"/>
    <lineage>
        <taxon>Eukaryota</taxon>
        <taxon>Viridiplantae</taxon>
        <taxon>Streptophyta</taxon>
        <taxon>Embryophyta</taxon>
        <taxon>Tracheophyta</taxon>
        <taxon>Spermatophyta</taxon>
        <taxon>Magnoliopsida</taxon>
        <taxon>eudicotyledons</taxon>
        <taxon>Gunneridae</taxon>
        <taxon>Pentapetalae</taxon>
        <taxon>rosids</taxon>
        <taxon>malvids</taxon>
        <taxon>Brassicales</taxon>
        <taxon>Brassicaceae</taxon>
        <taxon>Camelineae</taxon>
        <taxon>Arabidopsis</taxon>
    </lineage>
</organism>
<evidence type="ECO:0000313" key="2">
    <source>
        <dbReference type="EMBL" id="KAG7637146.1"/>
    </source>
</evidence>
<comment type="caution">
    <text evidence="2">The sequence shown here is derived from an EMBL/GenBank/DDBJ whole genome shotgun (WGS) entry which is preliminary data.</text>
</comment>
<reference evidence="2 3" key="1">
    <citation type="submission" date="2020-12" db="EMBL/GenBank/DDBJ databases">
        <title>Concerted genomic and epigenomic changes stabilize Arabidopsis allopolyploids.</title>
        <authorList>
            <person name="Chen Z."/>
        </authorList>
    </citation>
    <scope>NUCLEOTIDE SEQUENCE [LARGE SCALE GENOMIC DNA]</scope>
    <source>
        <strain evidence="2">Allo738</strain>
        <tissue evidence="2">Leaf</tissue>
    </source>
</reference>